<organism evidence="1">
    <name type="scientific">uncultured Eubacteriales bacterium</name>
    <dbReference type="NCBI Taxonomy" id="172733"/>
    <lineage>
        <taxon>Bacteria</taxon>
        <taxon>Bacillati</taxon>
        <taxon>Bacillota</taxon>
        <taxon>Clostridia</taxon>
        <taxon>Eubacteriales</taxon>
        <taxon>environmental samples</taxon>
    </lineage>
</organism>
<sequence>MKRTFCWGGRYKLSHGLCNVKTFFLHIAVLAAKGTPAVPEVNMFWRCTIPWIM</sequence>
<proteinExistence type="predicted"/>
<protein>
    <submittedName>
        <fullName evidence="1">Uncharacterized protein</fullName>
    </submittedName>
</protein>
<dbReference type="AlphaFoldDB" id="A0A212J9I5"/>
<name>A0A212J9I5_9FIRM</name>
<evidence type="ECO:0000313" key="1">
    <source>
        <dbReference type="EMBL" id="SBV96086.1"/>
    </source>
</evidence>
<reference evidence="1" key="1">
    <citation type="submission" date="2016-04" db="EMBL/GenBank/DDBJ databases">
        <authorList>
            <person name="Evans L.H."/>
            <person name="Alamgir A."/>
            <person name="Owens N."/>
            <person name="Weber N.D."/>
            <person name="Virtaneva K."/>
            <person name="Barbian K."/>
            <person name="Babar A."/>
            <person name="Rosenke K."/>
        </authorList>
    </citation>
    <scope>NUCLEOTIDE SEQUENCE</scope>
    <source>
        <strain evidence="1">86</strain>
    </source>
</reference>
<dbReference type="EMBL" id="FLUN01000001">
    <property type="protein sequence ID" value="SBV96086.1"/>
    <property type="molecule type" value="Genomic_DNA"/>
</dbReference>
<gene>
    <name evidence="1" type="ORF">KL86CLO1_10730</name>
</gene>
<accession>A0A212J9I5</accession>